<evidence type="ECO:0000313" key="1">
    <source>
        <dbReference type="EMBL" id="CAG8955224.1"/>
    </source>
</evidence>
<organism evidence="1 2">
    <name type="scientific">Hymenoscyphus fraxineus</name>
    <dbReference type="NCBI Taxonomy" id="746836"/>
    <lineage>
        <taxon>Eukaryota</taxon>
        <taxon>Fungi</taxon>
        <taxon>Dikarya</taxon>
        <taxon>Ascomycota</taxon>
        <taxon>Pezizomycotina</taxon>
        <taxon>Leotiomycetes</taxon>
        <taxon>Helotiales</taxon>
        <taxon>Helotiaceae</taxon>
        <taxon>Hymenoscyphus</taxon>
    </lineage>
</organism>
<dbReference type="AlphaFoldDB" id="A0A9N9KXD2"/>
<accession>A0A9N9KXD2</accession>
<gene>
    <name evidence="1" type="ORF">HYFRA_00007241</name>
</gene>
<sequence>MSISCLSVGRLSVLAPLDYDIINYRSPYVMDPDPTRCSLVSDQNMITMINNANFCQVLANVCNLAYSSKLTKTDK</sequence>
<protein>
    <submittedName>
        <fullName evidence="1">Uncharacterized protein</fullName>
    </submittedName>
</protein>
<dbReference type="EMBL" id="CAJVRL010000060">
    <property type="protein sequence ID" value="CAG8955224.1"/>
    <property type="molecule type" value="Genomic_DNA"/>
</dbReference>
<dbReference type="Proteomes" id="UP000696280">
    <property type="component" value="Unassembled WGS sequence"/>
</dbReference>
<evidence type="ECO:0000313" key="2">
    <source>
        <dbReference type="Proteomes" id="UP000696280"/>
    </source>
</evidence>
<keyword evidence="2" id="KW-1185">Reference proteome</keyword>
<proteinExistence type="predicted"/>
<reference evidence="1" key="1">
    <citation type="submission" date="2021-07" db="EMBL/GenBank/DDBJ databases">
        <authorList>
            <person name="Durling M."/>
        </authorList>
    </citation>
    <scope>NUCLEOTIDE SEQUENCE</scope>
</reference>
<name>A0A9N9KXD2_9HELO</name>
<comment type="caution">
    <text evidence="1">The sequence shown here is derived from an EMBL/GenBank/DDBJ whole genome shotgun (WGS) entry which is preliminary data.</text>
</comment>